<evidence type="ECO:0000256" key="1">
    <source>
        <dbReference type="SAM" id="MobiDB-lite"/>
    </source>
</evidence>
<protein>
    <submittedName>
        <fullName evidence="2">Uncharacterized protein</fullName>
    </submittedName>
</protein>
<keyword evidence="3" id="KW-1185">Reference proteome</keyword>
<comment type="caution">
    <text evidence="2">The sequence shown here is derived from an EMBL/GenBank/DDBJ whole genome shotgun (WGS) entry which is preliminary data.</text>
</comment>
<sequence>MSEHENQPPAPSKQTSSVPLKKETVRVTLKAADAPPAVPSATVPVKPPVPGGPPTAVGGPPTAVGGPPRPPAPAPTIPLRTAGAPTMAPAPTIRLATTAAPTSPARPGGVPQQTMALPKATVQLQAPTQPLGTSFSSTSASTLSSSDDDDEVEENEGLANILSGVGLAAALIVLVLQVMTANAWTGGEWGQLF</sequence>
<name>A0A934R2H4_9BACT</name>
<feature type="compositionally biased region" description="Low complexity" evidence="1">
    <location>
        <begin position="31"/>
        <end position="44"/>
    </location>
</feature>
<feature type="compositionally biased region" description="Low complexity" evidence="1">
    <location>
        <begin position="54"/>
        <end position="66"/>
    </location>
</feature>
<feature type="region of interest" description="Disordered" evidence="1">
    <location>
        <begin position="1"/>
        <end position="87"/>
    </location>
</feature>
<dbReference type="RefSeq" id="WP_200350206.1">
    <property type="nucleotide sequence ID" value="NZ_BAABHZ010000012.1"/>
</dbReference>
<reference evidence="2" key="1">
    <citation type="submission" date="2021-01" db="EMBL/GenBank/DDBJ databases">
        <title>Modified the classification status of verrucomicrobia.</title>
        <authorList>
            <person name="Feng X."/>
        </authorList>
    </citation>
    <scope>NUCLEOTIDE SEQUENCE</scope>
    <source>
        <strain evidence="2">JCM 18052</strain>
    </source>
</reference>
<accession>A0A934R2H4</accession>
<evidence type="ECO:0000313" key="3">
    <source>
        <dbReference type="Proteomes" id="UP000600139"/>
    </source>
</evidence>
<gene>
    <name evidence="2" type="ORF">JIN84_06410</name>
</gene>
<evidence type="ECO:0000313" key="2">
    <source>
        <dbReference type="EMBL" id="MBK1815237.1"/>
    </source>
</evidence>
<feature type="region of interest" description="Disordered" evidence="1">
    <location>
        <begin position="126"/>
        <end position="155"/>
    </location>
</feature>
<feature type="compositionally biased region" description="Acidic residues" evidence="1">
    <location>
        <begin position="146"/>
        <end position="155"/>
    </location>
</feature>
<proteinExistence type="predicted"/>
<dbReference type="EMBL" id="JAENIK010000008">
    <property type="protein sequence ID" value="MBK1815237.1"/>
    <property type="molecule type" value="Genomic_DNA"/>
</dbReference>
<organism evidence="2 3">
    <name type="scientific">Luteolibacter yonseiensis</name>
    <dbReference type="NCBI Taxonomy" id="1144680"/>
    <lineage>
        <taxon>Bacteria</taxon>
        <taxon>Pseudomonadati</taxon>
        <taxon>Verrucomicrobiota</taxon>
        <taxon>Verrucomicrobiia</taxon>
        <taxon>Verrucomicrobiales</taxon>
        <taxon>Verrucomicrobiaceae</taxon>
        <taxon>Luteolibacter</taxon>
    </lineage>
</organism>
<feature type="compositionally biased region" description="Low complexity" evidence="1">
    <location>
        <begin position="133"/>
        <end position="145"/>
    </location>
</feature>
<dbReference type="AlphaFoldDB" id="A0A934R2H4"/>
<feature type="compositionally biased region" description="Pro residues" evidence="1">
    <location>
        <begin position="67"/>
        <end position="76"/>
    </location>
</feature>
<dbReference type="Proteomes" id="UP000600139">
    <property type="component" value="Unassembled WGS sequence"/>
</dbReference>